<accession>A0A8H5FN04</accession>
<evidence type="ECO:0008006" key="12">
    <source>
        <dbReference type="Google" id="ProtNLM"/>
    </source>
</evidence>
<keyword evidence="4 8" id="KW-0479">Metal-binding</keyword>
<evidence type="ECO:0000256" key="9">
    <source>
        <dbReference type="RuleBase" id="RU000461"/>
    </source>
</evidence>
<evidence type="ECO:0000256" key="5">
    <source>
        <dbReference type="ARBA" id="ARBA00023002"/>
    </source>
</evidence>
<dbReference type="InterPro" id="IPR002401">
    <property type="entry name" value="Cyt_P450_E_grp-I"/>
</dbReference>
<dbReference type="PANTHER" id="PTHR24287:SF1">
    <property type="entry name" value="P450, PUTATIVE (EUROFUNG)-RELATED"/>
    <property type="match status" value="1"/>
</dbReference>
<keyword evidence="7 9" id="KW-0503">Monooxygenase</keyword>
<sequence length="510" mass="58263">MVSPGLRYIFRFVTPHVLSVLAVYGTLNAIAQGPAFSWLHLLCAIMARPLYALVQGWYTDFQNARRAAEMGAVLAPVVKESSFKIRSSIVRSFNGGYTGDAFYEWMQQYGFTYQMKIFGERRMMTVEPEHIKAILATSFDNFEKGPIVFDQFFSLLGLGVFNSDGERWKFHRNMTRPFFNKNRISDFDNFERHSEDTISAIKARLAQGYPVDFQDVIARFTLDSATEFLFGQDVGSLGANLPYPASSKLAKDPSIMNHPSNVFVRAFMQGQVQTAFRVRFESGRIRAANLEDRQKQILAMAASEKANDDGEGETFLDHLIKYTEDKQIIKDELVNILVAGRDTTASTLTFCIYVLSERPDLTARLRQEVLEKVGANARPTYKIISEMKFLRAFINETLRLYPAVPFNGRTTKHPTVLPRTHTQPAIYIPAGVKCTYSVFLMHRRADLWGPDVLEFDPDRFLDSRLHKYLTPNPFIFLPFNAGPRICLGQQFAYNEMSYFLIKFFASLQRL</sequence>
<evidence type="ECO:0000256" key="4">
    <source>
        <dbReference type="ARBA" id="ARBA00022723"/>
    </source>
</evidence>
<proteinExistence type="inferred from homology"/>
<dbReference type="GO" id="GO:0005506">
    <property type="term" value="F:iron ion binding"/>
    <property type="evidence" value="ECO:0007669"/>
    <property type="project" value="InterPro"/>
</dbReference>
<dbReference type="Pfam" id="PF00067">
    <property type="entry name" value="p450"/>
    <property type="match status" value="1"/>
</dbReference>
<dbReference type="PROSITE" id="PS00086">
    <property type="entry name" value="CYTOCHROME_P450"/>
    <property type="match status" value="1"/>
</dbReference>
<feature type="binding site" description="axial binding residue" evidence="8">
    <location>
        <position position="486"/>
    </location>
    <ligand>
        <name>heme</name>
        <dbReference type="ChEBI" id="CHEBI:30413"/>
    </ligand>
    <ligandPart>
        <name>Fe</name>
        <dbReference type="ChEBI" id="CHEBI:18248"/>
    </ligandPart>
</feature>
<comment type="cofactor">
    <cofactor evidence="1 8">
        <name>heme</name>
        <dbReference type="ChEBI" id="CHEBI:30413"/>
    </cofactor>
</comment>
<evidence type="ECO:0000256" key="2">
    <source>
        <dbReference type="ARBA" id="ARBA00010617"/>
    </source>
</evidence>
<keyword evidence="6 8" id="KW-0408">Iron</keyword>
<dbReference type="EMBL" id="JAACJN010000492">
    <property type="protein sequence ID" value="KAF5342731.1"/>
    <property type="molecule type" value="Genomic_DNA"/>
</dbReference>
<reference evidence="10 11" key="1">
    <citation type="journal article" date="2020" name="ISME J.">
        <title>Uncovering the hidden diversity of litter-decomposition mechanisms in mushroom-forming fungi.</title>
        <authorList>
            <person name="Floudas D."/>
            <person name="Bentzer J."/>
            <person name="Ahren D."/>
            <person name="Johansson T."/>
            <person name="Persson P."/>
            <person name="Tunlid A."/>
        </authorList>
    </citation>
    <scope>NUCLEOTIDE SEQUENCE [LARGE SCALE GENOMIC DNA]</scope>
    <source>
        <strain evidence="10 11">CBS 406.79</strain>
    </source>
</reference>
<dbReference type="GO" id="GO:0016705">
    <property type="term" value="F:oxidoreductase activity, acting on paired donors, with incorporation or reduction of molecular oxygen"/>
    <property type="evidence" value="ECO:0007669"/>
    <property type="project" value="InterPro"/>
</dbReference>
<keyword evidence="5 9" id="KW-0560">Oxidoreductase</keyword>
<dbReference type="InterPro" id="IPR017972">
    <property type="entry name" value="Cyt_P450_CS"/>
</dbReference>
<evidence type="ECO:0000313" key="10">
    <source>
        <dbReference type="EMBL" id="KAF5342731.1"/>
    </source>
</evidence>
<gene>
    <name evidence="10" type="ORF">D9757_014479</name>
</gene>
<evidence type="ECO:0000256" key="8">
    <source>
        <dbReference type="PIRSR" id="PIRSR602401-1"/>
    </source>
</evidence>
<evidence type="ECO:0000256" key="6">
    <source>
        <dbReference type="ARBA" id="ARBA00023004"/>
    </source>
</evidence>
<dbReference type="PRINTS" id="PR00385">
    <property type="entry name" value="P450"/>
</dbReference>
<comment type="similarity">
    <text evidence="2 9">Belongs to the cytochrome P450 family.</text>
</comment>
<dbReference type="SUPFAM" id="SSF48264">
    <property type="entry name" value="Cytochrome P450"/>
    <property type="match status" value="1"/>
</dbReference>
<dbReference type="GO" id="GO:0020037">
    <property type="term" value="F:heme binding"/>
    <property type="evidence" value="ECO:0007669"/>
    <property type="project" value="InterPro"/>
</dbReference>
<dbReference type="InterPro" id="IPR036396">
    <property type="entry name" value="Cyt_P450_sf"/>
</dbReference>
<protein>
    <recommendedName>
        <fullName evidence="12">Cytochrome P450</fullName>
    </recommendedName>
</protein>
<comment type="caution">
    <text evidence="10">The sequence shown here is derived from an EMBL/GenBank/DDBJ whole genome shotgun (WGS) entry which is preliminary data.</text>
</comment>
<keyword evidence="11" id="KW-1185">Reference proteome</keyword>
<evidence type="ECO:0000313" key="11">
    <source>
        <dbReference type="Proteomes" id="UP000518752"/>
    </source>
</evidence>
<dbReference type="InterPro" id="IPR047146">
    <property type="entry name" value="Cyt_P450_E_CYP52_fungi"/>
</dbReference>
<dbReference type="InterPro" id="IPR001128">
    <property type="entry name" value="Cyt_P450"/>
</dbReference>
<name>A0A8H5FN04_9AGAR</name>
<keyword evidence="3 8" id="KW-0349">Heme</keyword>
<dbReference type="PRINTS" id="PR00463">
    <property type="entry name" value="EP450I"/>
</dbReference>
<dbReference type="AlphaFoldDB" id="A0A8H5FN04"/>
<dbReference type="CDD" id="cd11063">
    <property type="entry name" value="CYP52"/>
    <property type="match status" value="1"/>
</dbReference>
<dbReference type="GO" id="GO:0004497">
    <property type="term" value="F:monooxygenase activity"/>
    <property type="evidence" value="ECO:0007669"/>
    <property type="project" value="UniProtKB-KW"/>
</dbReference>
<evidence type="ECO:0000256" key="3">
    <source>
        <dbReference type="ARBA" id="ARBA00022617"/>
    </source>
</evidence>
<evidence type="ECO:0000256" key="7">
    <source>
        <dbReference type="ARBA" id="ARBA00023033"/>
    </source>
</evidence>
<organism evidence="10 11">
    <name type="scientific">Collybiopsis confluens</name>
    <dbReference type="NCBI Taxonomy" id="2823264"/>
    <lineage>
        <taxon>Eukaryota</taxon>
        <taxon>Fungi</taxon>
        <taxon>Dikarya</taxon>
        <taxon>Basidiomycota</taxon>
        <taxon>Agaricomycotina</taxon>
        <taxon>Agaricomycetes</taxon>
        <taxon>Agaricomycetidae</taxon>
        <taxon>Agaricales</taxon>
        <taxon>Marasmiineae</taxon>
        <taxon>Omphalotaceae</taxon>
        <taxon>Collybiopsis</taxon>
    </lineage>
</organism>
<dbReference type="Proteomes" id="UP000518752">
    <property type="component" value="Unassembled WGS sequence"/>
</dbReference>
<dbReference type="OrthoDB" id="1470350at2759"/>
<dbReference type="Gene3D" id="1.10.630.10">
    <property type="entry name" value="Cytochrome P450"/>
    <property type="match status" value="1"/>
</dbReference>
<evidence type="ECO:0000256" key="1">
    <source>
        <dbReference type="ARBA" id="ARBA00001971"/>
    </source>
</evidence>
<dbReference type="PANTHER" id="PTHR24287">
    <property type="entry name" value="P450, PUTATIVE (EUROFUNG)-RELATED"/>
    <property type="match status" value="1"/>
</dbReference>